<sequence>MKNHLYKTQTIIISFILKIVQTSLIRNCRFYDQMLDFISSYYQICFPNIQMLIIFKCFSEFFIFCFIELCRTYCKKELF</sequence>
<accession>A0AAD1XAN8</accession>
<dbReference type="EMBL" id="CAMPGE010010490">
    <property type="protein sequence ID" value="CAI2369339.1"/>
    <property type="molecule type" value="Genomic_DNA"/>
</dbReference>
<name>A0AAD1XAN8_EUPCR</name>
<comment type="caution">
    <text evidence="1">The sequence shown here is derived from an EMBL/GenBank/DDBJ whole genome shotgun (WGS) entry which is preliminary data.</text>
</comment>
<organism evidence="1 2">
    <name type="scientific">Euplotes crassus</name>
    <dbReference type="NCBI Taxonomy" id="5936"/>
    <lineage>
        <taxon>Eukaryota</taxon>
        <taxon>Sar</taxon>
        <taxon>Alveolata</taxon>
        <taxon>Ciliophora</taxon>
        <taxon>Intramacronucleata</taxon>
        <taxon>Spirotrichea</taxon>
        <taxon>Hypotrichia</taxon>
        <taxon>Euplotida</taxon>
        <taxon>Euplotidae</taxon>
        <taxon>Moneuplotes</taxon>
    </lineage>
</organism>
<evidence type="ECO:0000313" key="1">
    <source>
        <dbReference type="EMBL" id="CAI2369339.1"/>
    </source>
</evidence>
<evidence type="ECO:0000313" key="2">
    <source>
        <dbReference type="Proteomes" id="UP001295684"/>
    </source>
</evidence>
<reference evidence="1" key="1">
    <citation type="submission" date="2023-07" db="EMBL/GenBank/DDBJ databases">
        <authorList>
            <consortium name="AG Swart"/>
            <person name="Singh M."/>
            <person name="Singh A."/>
            <person name="Seah K."/>
            <person name="Emmerich C."/>
        </authorList>
    </citation>
    <scope>NUCLEOTIDE SEQUENCE</scope>
    <source>
        <strain evidence="1">DP1</strain>
    </source>
</reference>
<protein>
    <submittedName>
        <fullName evidence="1">Uncharacterized protein</fullName>
    </submittedName>
</protein>
<dbReference type="Proteomes" id="UP001295684">
    <property type="component" value="Unassembled WGS sequence"/>
</dbReference>
<gene>
    <name evidence="1" type="ORF">ECRASSUSDP1_LOCUS10638</name>
</gene>
<keyword evidence="2" id="KW-1185">Reference proteome</keyword>
<proteinExistence type="predicted"/>
<dbReference type="AlphaFoldDB" id="A0AAD1XAN8"/>